<dbReference type="Proteomes" id="UP001634394">
    <property type="component" value="Unassembled WGS sequence"/>
</dbReference>
<sequence>MKNLIFIYALVQTVVYLRAADEKLNYDHQDSGSIDVLLKKIRDLEKRDREFDIKLKQIDVLKERLDDAEKRLLNMLELKNRLQKAEEQIRVLVNHVKNKHVNKSATLKAADTKGTHDTQCIISSFPFWIRRAVSSIESRQTVMDDTIKELVSFKNRIQRVLKATTIKHRKRNIARKAAFTAMFTFSPVSITPGRSLQFDRVDYNEGNAYDTKTGIFTCPVSGTYFFYTNILSLFQTSGVETEIVLEGQGKGTAHALREDNHAQGSTAAALHCNAGQRVWVQTVYGSQSYGYAFTSFTGFLMWQDDAATNSN</sequence>
<accession>A0ABD3XNF3</accession>
<feature type="coiled-coil region" evidence="4">
    <location>
        <begin position="51"/>
        <end position="95"/>
    </location>
</feature>
<dbReference type="SUPFAM" id="SSF49842">
    <property type="entry name" value="TNF-like"/>
    <property type="match status" value="1"/>
</dbReference>
<proteinExistence type="predicted"/>
<dbReference type="EMBL" id="JBJQND010000002">
    <property type="protein sequence ID" value="KAL3886567.1"/>
    <property type="molecule type" value="Genomic_DNA"/>
</dbReference>
<dbReference type="PANTHER" id="PTHR22923:SF116">
    <property type="entry name" value="C1Q DOMAIN-CONTAINING PROTEIN"/>
    <property type="match status" value="1"/>
</dbReference>
<dbReference type="PANTHER" id="PTHR22923">
    <property type="entry name" value="CEREBELLIN-RELATED"/>
    <property type="match status" value="1"/>
</dbReference>
<dbReference type="InterPro" id="IPR008983">
    <property type="entry name" value="Tumour_necrosis_fac-like_dom"/>
</dbReference>
<feature type="signal peptide" evidence="5">
    <location>
        <begin position="1"/>
        <end position="19"/>
    </location>
</feature>
<keyword evidence="2" id="KW-0964">Secreted</keyword>
<feature type="domain" description="C1q" evidence="6">
    <location>
        <begin position="172"/>
        <end position="307"/>
    </location>
</feature>
<dbReference type="InterPro" id="IPR001073">
    <property type="entry name" value="C1q_dom"/>
</dbReference>
<gene>
    <name evidence="7" type="ORF">ACJMK2_026552</name>
</gene>
<dbReference type="AlphaFoldDB" id="A0ABD3XNF3"/>
<name>A0ABD3XNF3_SINWO</name>
<dbReference type="PROSITE" id="PS50871">
    <property type="entry name" value="C1Q"/>
    <property type="match status" value="1"/>
</dbReference>
<keyword evidence="3 5" id="KW-0732">Signal</keyword>
<evidence type="ECO:0000259" key="6">
    <source>
        <dbReference type="PROSITE" id="PS50871"/>
    </source>
</evidence>
<evidence type="ECO:0000256" key="1">
    <source>
        <dbReference type="ARBA" id="ARBA00004613"/>
    </source>
</evidence>
<dbReference type="SMART" id="SM00110">
    <property type="entry name" value="C1Q"/>
    <property type="match status" value="1"/>
</dbReference>
<evidence type="ECO:0000256" key="3">
    <source>
        <dbReference type="ARBA" id="ARBA00022729"/>
    </source>
</evidence>
<feature type="chain" id="PRO_5044882279" description="C1q domain-containing protein" evidence="5">
    <location>
        <begin position="20"/>
        <end position="311"/>
    </location>
</feature>
<comment type="caution">
    <text evidence="7">The sequence shown here is derived from an EMBL/GenBank/DDBJ whole genome shotgun (WGS) entry which is preliminary data.</text>
</comment>
<comment type="subcellular location">
    <subcellularLocation>
        <location evidence="1">Secreted</location>
    </subcellularLocation>
</comment>
<keyword evidence="4" id="KW-0175">Coiled coil</keyword>
<evidence type="ECO:0000313" key="8">
    <source>
        <dbReference type="Proteomes" id="UP001634394"/>
    </source>
</evidence>
<protein>
    <recommendedName>
        <fullName evidence="6">C1q domain-containing protein</fullName>
    </recommendedName>
</protein>
<evidence type="ECO:0000256" key="2">
    <source>
        <dbReference type="ARBA" id="ARBA00022525"/>
    </source>
</evidence>
<organism evidence="7 8">
    <name type="scientific">Sinanodonta woodiana</name>
    <name type="common">Chinese pond mussel</name>
    <name type="synonym">Anodonta woodiana</name>
    <dbReference type="NCBI Taxonomy" id="1069815"/>
    <lineage>
        <taxon>Eukaryota</taxon>
        <taxon>Metazoa</taxon>
        <taxon>Spiralia</taxon>
        <taxon>Lophotrochozoa</taxon>
        <taxon>Mollusca</taxon>
        <taxon>Bivalvia</taxon>
        <taxon>Autobranchia</taxon>
        <taxon>Heteroconchia</taxon>
        <taxon>Palaeoheterodonta</taxon>
        <taxon>Unionida</taxon>
        <taxon>Unionoidea</taxon>
        <taxon>Unionidae</taxon>
        <taxon>Unioninae</taxon>
        <taxon>Sinanodonta</taxon>
    </lineage>
</organism>
<keyword evidence="8" id="KW-1185">Reference proteome</keyword>
<dbReference type="GO" id="GO:0005576">
    <property type="term" value="C:extracellular region"/>
    <property type="evidence" value="ECO:0007669"/>
    <property type="project" value="UniProtKB-SubCell"/>
</dbReference>
<dbReference type="Pfam" id="PF00386">
    <property type="entry name" value="C1q"/>
    <property type="match status" value="1"/>
</dbReference>
<dbReference type="PRINTS" id="PR00007">
    <property type="entry name" value="COMPLEMNTC1Q"/>
</dbReference>
<evidence type="ECO:0000313" key="7">
    <source>
        <dbReference type="EMBL" id="KAL3886567.1"/>
    </source>
</evidence>
<evidence type="ECO:0000256" key="5">
    <source>
        <dbReference type="SAM" id="SignalP"/>
    </source>
</evidence>
<dbReference type="InterPro" id="IPR050822">
    <property type="entry name" value="Cerebellin_Synaptic_Org"/>
</dbReference>
<dbReference type="Gene3D" id="2.60.120.40">
    <property type="match status" value="1"/>
</dbReference>
<evidence type="ECO:0000256" key="4">
    <source>
        <dbReference type="SAM" id="Coils"/>
    </source>
</evidence>
<reference evidence="7 8" key="1">
    <citation type="submission" date="2024-11" db="EMBL/GenBank/DDBJ databases">
        <title>Chromosome-level genome assembly of the freshwater bivalve Anodonta woodiana.</title>
        <authorList>
            <person name="Chen X."/>
        </authorList>
    </citation>
    <scope>NUCLEOTIDE SEQUENCE [LARGE SCALE GENOMIC DNA]</scope>
    <source>
        <strain evidence="7">MN2024</strain>
        <tissue evidence="7">Gills</tissue>
    </source>
</reference>